<dbReference type="SUPFAM" id="SSF55961">
    <property type="entry name" value="Bet v1-like"/>
    <property type="match status" value="1"/>
</dbReference>
<evidence type="ECO:0000313" key="4">
    <source>
        <dbReference type="Proteomes" id="UP000232163"/>
    </source>
</evidence>
<dbReference type="InterPro" id="IPR013538">
    <property type="entry name" value="ASHA1/2-like_C"/>
</dbReference>
<reference evidence="4" key="1">
    <citation type="journal article" date="2017" name="Int J Environ Stud">
        <title>Does the Miocene-Pliocene relict legume Oxytropis triphylla form nitrogen-fixing nodules with a combination of bacterial strains?</title>
        <authorList>
            <person name="Safronova V."/>
            <person name="Belimov A."/>
            <person name="Sazanova A."/>
            <person name="Kuznetsova I."/>
            <person name="Popova J."/>
            <person name="Andronov E."/>
            <person name="Verkhozina A."/>
            <person name="Tikhonovich I."/>
        </authorList>
    </citation>
    <scope>NUCLEOTIDE SEQUENCE [LARGE SCALE GENOMIC DNA]</scope>
    <source>
        <strain evidence="4">Tri-38</strain>
    </source>
</reference>
<organism evidence="3 4">
    <name type="scientific">Phyllobacterium zundukense</name>
    <dbReference type="NCBI Taxonomy" id="1867719"/>
    <lineage>
        <taxon>Bacteria</taxon>
        <taxon>Pseudomonadati</taxon>
        <taxon>Pseudomonadota</taxon>
        <taxon>Alphaproteobacteria</taxon>
        <taxon>Hyphomicrobiales</taxon>
        <taxon>Phyllobacteriaceae</taxon>
        <taxon>Phyllobacterium</taxon>
    </lineage>
</organism>
<accession>A0A2N9VTR3</accession>
<dbReference type="Proteomes" id="UP000232163">
    <property type="component" value="Unassembled WGS sequence"/>
</dbReference>
<comment type="similarity">
    <text evidence="1">Belongs to the AHA1 family.</text>
</comment>
<dbReference type="KEGG" id="pht:BLM14_17325"/>
<dbReference type="InterPro" id="IPR023393">
    <property type="entry name" value="START-like_dom_sf"/>
</dbReference>
<keyword evidence="4" id="KW-1185">Reference proteome</keyword>
<protein>
    <recommendedName>
        <fullName evidence="2">Activator of Hsp90 ATPase homologue 1/2-like C-terminal domain-containing protein</fullName>
    </recommendedName>
</protein>
<evidence type="ECO:0000259" key="2">
    <source>
        <dbReference type="Pfam" id="PF08327"/>
    </source>
</evidence>
<gene>
    <name evidence="3" type="ORF">B5P45_20765</name>
</gene>
<dbReference type="Gene3D" id="3.30.530.20">
    <property type="match status" value="1"/>
</dbReference>
<feature type="domain" description="Activator of Hsp90 ATPase homologue 1/2-like C-terminal" evidence="2">
    <location>
        <begin position="16"/>
        <end position="102"/>
    </location>
</feature>
<comment type="caution">
    <text evidence="3">The sequence shown here is derived from an EMBL/GenBank/DDBJ whole genome shotgun (WGS) entry which is preliminary data.</text>
</comment>
<dbReference type="EMBL" id="MZMT01000049">
    <property type="protein sequence ID" value="PIO42881.1"/>
    <property type="molecule type" value="Genomic_DNA"/>
</dbReference>
<evidence type="ECO:0000313" key="3">
    <source>
        <dbReference type="EMBL" id="PIO42881.1"/>
    </source>
</evidence>
<dbReference type="RefSeq" id="WP_100000573.1">
    <property type="nucleotide sequence ID" value="NZ_CP017940.1"/>
</dbReference>
<dbReference type="OrthoDB" id="9803476at2"/>
<evidence type="ECO:0000256" key="1">
    <source>
        <dbReference type="ARBA" id="ARBA00006817"/>
    </source>
</evidence>
<dbReference type="AlphaFoldDB" id="A0A2N9VTR3"/>
<proteinExistence type="inferred from homology"/>
<sequence>MTRKTDASINLTYELDAAPSKVWRALTVPEYVSRWLKRPTGKNEVPEEKALESSFELRLISADPDTCVRYSLKDNDAVSVVTFQIGANGSGGTTFSIVHELAMSAANSNWQQPLRTAA</sequence>
<name>A0A2N9VTR3_9HYPH</name>
<dbReference type="Pfam" id="PF08327">
    <property type="entry name" value="AHSA1"/>
    <property type="match status" value="1"/>
</dbReference>
<dbReference type="CDD" id="cd07814">
    <property type="entry name" value="SRPBCC_CalC_Aha1-like"/>
    <property type="match status" value="1"/>
</dbReference>